<protein>
    <submittedName>
        <fullName evidence="1">Uncharacterized protein</fullName>
    </submittedName>
</protein>
<keyword evidence="2" id="KW-1185">Reference proteome</keyword>
<accession>A0A9Q1C405</accession>
<dbReference type="AlphaFoldDB" id="A0A9Q1C405"/>
<organism evidence="1 2">
    <name type="scientific">Holothuria leucospilota</name>
    <name type="common">Black long sea cucumber</name>
    <name type="synonym">Mertensiothuria leucospilota</name>
    <dbReference type="NCBI Taxonomy" id="206669"/>
    <lineage>
        <taxon>Eukaryota</taxon>
        <taxon>Metazoa</taxon>
        <taxon>Echinodermata</taxon>
        <taxon>Eleutherozoa</taxon>
        <taxon>Echinozoa</taxon>
        <taxon>Holothuroidea</taxon>
        <taxon>Aspidochirotacea</taxon>
        <taxon>Aspidochirotida</taxon>
        <taxon>Holothuriidae</taxon>
        <taxon>Holothuria</taxon>
    </lineage>
</organism>
<reference evidence="1" key="1">
    <citation type="submission" date="2021-10" db="EMBL/GenBank/DDBJ databases">
        <title>Tropical sea cucumber genome reveals ecological adaptation and Cuvierian tubules defense mechanism.</title>
        <authorList>
            <person name="Chen T."/>
        </authorList>
    </citation>
    <scope>NUCLEOTIDE SEQUENCE</scope>
    <source>
        <strain evidence="1">Nanhai2018</strain>
        <tissue evidence="1">Muscle</tissue>
    </source>
</reference>
<evidence type="ECO:0000313" key="2">
    <source>
        <dbReference type="Proteomes" id="UP001152320"/>
    </source>
</evidence>
<dbReference type="EMBL" id="JAIZAY010000007">
    <property type="protein sequence ID" value="KAJ8038222.1"/>
    <property type="molecule type" value="Genomic_DNA"/>
</dbReference>
<gene>
    <name evidence="1" type="ORF">HOLleu_15572</name>
</gene>
<comment type="caution">
    <text evidence="1">The sequence shown here is derived from an EMBL/GenBank/DDBJ whole genome shotgun (WGS) entry which is preliminary data.</text>
</comment>
<proteinExistence type="predicted"/>
<dbReference type="Proteomes" id="UP001152320">
    <property type="component" value="Chromosome 7"/>
</dbReference>
<evidence type="ECO:0000313" key="1">
    <source>
        <dbReference type="EMBL" id="KAJ8038222.1"/>
    </source>
</evidence>
<sequence>MTILSFDGTTRLLPENCIYFARVGSHPPALPLPTSSFELLAHSVALRYTYGRLRVPHACRISDRSERRMHCLGIPVALFCLNY</sequence>
<name>A0A9Q1C405_HOLLE</name>